<feature type="domain" description="C-type lectin" evidence="2">
    <location>
        <begin position="26"/>
        <end position="141"/>
    </location>
</feature>
<dbReference type="Gene3D" id="3.10.100.10">
    <property type="entry name" value="Mannose-Binding Protein A, subunit A"/>
    <property type="match status" value="2"/>
</dbReference>
<feature type="domain" description="C-type lectin" evidence="2">
    <location>
        <begin position="184"/>
        <end position="311"/>
    </location>
</feature>
<keyword evidence="4" id="KW-1185">Reference proteome</keyword>
<dbReference type="CDD" id="cd00037">
    <property type="entry name" value="CLECT"/>
    <property type="match status" value="2"/>
</dbReference>
<dbReference type="EMBL" id="CAJGYM010000009">
    <property type="protein sequence ID" value="CAD6188922.1"/>
    <property type="molecule type" value="Genomic_DNA"/>
</dbReference>
<gene>
    <name evidence="3" type="ORF">CAUJ_LOCUS4841</name>
</gene>
<evidence type="ECO:0000259" key="2">
    <source>
        <dbReference type="PROSITE" id="PS50041"/>
    </source>
</evidence>
<reference evidence="3" key="1">
    <citation type="submission" date="2020-10" db="EMBL/GenBank/DDBJ databases">
        <authorList>
            <person name="Kikuchi T."/>
        </authorList>
    </citation>
    <scope>NUCLEOTIDE SEQUENCE</scope>
    <source>
        <strain evidence="3">NKZ352</strain>
    </source>
</reference>
<accession>A0A8S1H0P1</accession>
<dbReference type="InterPro" id="IPR001304">
    <property type="entry name" value="C-type_lectin-like"/>
</dbReference>
<protein>
    <recommendedName>
        <fullName evidence="2">C-type lectin domain-containing protein</fullName>
    </recommendedName>
</protein>
<dbReference type="Proteomes" id="UP000835052">
    <property type="component" value="Unassembled WGS sequence"/>
</dbReference>
<sequence length="315" mass="34736">MFVVLLLSSFLASTVHAACPANSKEYDNQCYAFLGTDYSYSLATSLCPSTFDTCSHLPVVANAAQNNYLTSLVQNHGGWSIWLQYTANGDYYVDASGHPPVYTKWAIGEPFSNSVGYCATLSMNGFWYAQPCANSVRPLCQMDKVCSPPTTTTTQPPPYSGFPQCVLNYMNYVPCQSGWTYFPQACSCYKVLTNTTYYSAMNTCRSQGGNLASIHSFAEAAFITRLAAQTNSNWTPTVTWKDNIIVGLNTNGSHLVWDDGTKFDFPQIFAPGEPSNFVQQGQLVLTSPAGYSTYLKMADCSYNYCRYAVCQIKVK</sequence>
<dbReference type="AlphaFoldDB" id="A0A8S1H0P1"/>
<dbReference type="InterPro" id="IPR050111">
    <property type="entry name" value="C-type_lectin/snaclec_domain"/>
</dbReference>
<evidence type="ECO:0000313" key="3">
    <source>
        <dbReference type="EMBL" id="CAD6188922.1"/>
    </source>
</evidence>
<dbReference type="OrthoDB" id="5778772at2759"/>
<feature type="signal peptide" evidence="1">
    <location>
        <begin position="1"/>
        <end position="17"/>
    </location>
</feature>
<comment type="caution">
    <text evidence="3">The sequence shown here is derived from an EMBL/GenBank/DDBJ whole genome shotgun (WGS) entry which is preliminary data.</text>
</comment>
<dbReference type="Pfam" id="PF00059">
    <property type="entry name" value="Lectin_C"/>
    <property type="match status" value="2"/>
</dbReference>
<dbReference type="SUPFAM" id="SSF56436">
    <property type="entry name" value="C-type lectin-like"/>
    <property type="match status" value="2"/>
</dbReference>
<dbReference type="InterPro" id="IPR016186">
    <property type="entry name" value="C-type_lectin-like/link_sf"/>
</dbReference>
<dbReference type="PANTHER" id="PTHR22803">
    <property type="entry name" value="MANNOSE, PHOSPHOLIPASE, LECTIN RECEPTOR RELATED"/>
    <property type="match status" value="1"/>
</dbReference>
<dbReference type="InterPro" id="IPR016187">
    <property type="entry name" value="CTDL_fold"/>
</dbReference>
<proteinExistence type="predicted"/>
<organism evidence="3 4">
    <name type="scientific">Caenorhabditis auriculariae</name>
    <dbReference type="NCBI Taxonomy" id="2777116"/>
    <lineage>
        <taxon>Eukaryota</taxon>
        <taxon>Metazoa</taxon>
        <taxon>Ecdysozoa</taxon>
        <taxon>Nematoda</taxon>
        <taxon>Chromadorea</taxon>
        <taxon>Rhabditida</taxon>
        <taxon>Rhabditina</taxon>
        <taxon>Rhabditomorpha</taxon>
        <taxon>Rhabditoidea</taxon>
        <taxon>Rhabditidae</taxon>
        <taxon>Peloderinae</taxon>
        <taxon>Caenorhabditis</taxon>
    </lineage>
</organism>
<dbReference type="PROSITE" id="PS50041">
    <property type="entry name" value="C_TYPE_LECTIN_2"/>
    <property type="match status" value="2"/>
</dbReference>
<keyword evidence="1" id="KW-0732">Signal</keyword>
<name>A0A8S1H0P1_9PELO</name>
<dbReference type="SMART" id="SM00034">
    <property type="entry name" value="CLECT"/>
    <property type="match status" value="2"/>
</dbReference>
<evidence type="ECO:0000256" key="1">
    <source>
        <dbReference type="SAM" id="SignalP"/>
    </source>
</evidence>
<feature type="chain" id="PRO_5035918634" description="C-type lectin domain-containing protein" evidence="1">
    <location>
        <begin position="18"/>
        <end position="315"/>
    </location>
</feature>
<evidence type="ECO:0000313" key="4">
    <source>
        <dbReference type="Proteomes" id="UP000835052"/>
    </source>
</evidence>